<dbReference type="AlphaFoldDB" id="A0A928BWF6"/>
<proteinExistence type="predicted"/>
<keyword evidence="1" id="KW-0732">Signal</keyword>
<protein>
    <recommendedName>
        <fullName evidence="4">PKD domain-containing protein</fullName>
    </recommendedName>
</protein>
<evidence type="ECO:0000313" key="3">
    <source>
        <dbReference type="Proteomes" id="UP000763088"/>
    </source>
</evidence>
<feature type="signal peptide" evidence="1">
    <location>
        <begin position="1"/>
        <end position="21"/>
    </location>
</feature>
<evidence type="ECO:0008006" key="4">
    <source>
        <dbReference type="Google" id="ProtNLM"/>
    </source>
</evidence>
<dbReference type="EMBL" id="SUYD01000019">
    <property type="protein sequence ID" value="MBE6267265.1"/>
    <property type="molecule type" value="Genomic_DNA"/>
</dbReference>
<evidence type="ECO:0000313" key="2">
    <source>
        <dbReference type="EMBL" id="MBE6267265.1"/>
    </source>
</evidence>
<organism evidence="2 3">
    <name type="scientific">Xylanibacter ruminicola</name>
    <name type="common">Prevotella ruminicola</name>
    <dbReference type="NCBI Taxonomy" id="839"/>
    <lineage>
        <taxon>Bacteria</taxon>
        <taxon>Pseudomonadati</taxon>
        <taxon>Bacteroidota</taxon>
        <taxon>Bacteroidia</taxon>
        <taxon>Bacteroidales</taxon>
        <taxon>Prevotellaceae</taxon>
        <taxon>Xylanibacter</taxon>
    </lineage>
</organism>
<evidence type="ECO:0000256" key="1">
    <source>
        <dbReference type="SAM" id="SignalP"/>
    </source>
</evidence>
<name>A0A928BWF6_XYLRU</name>
<reference evidence="2" key="1">
    <citation type="submission" date="2019-04" db="EMBL/GenBank/DDBJ databases">
        <title>Evolution of Biomass-Degrading Anaerobic Consortia Revealed by Metagenomics.</title>
        <authorList>
            <person name="Peng X."/>
        </authorList>
    </citation>
    <scope>NUCLEOTIDE SEQUENCE</scope>
    <source>
        <strain evidence="2">SIG141</strain>
    </source>
</reference>
<sequence length="370" mass="41944">MNKGWLKVLPFYLFTLLPLHAQRMDDLPVHSKYIQAVDEYRPAPGQYINDVPEYEAGDTEADMIRKCTESLANNNRGLVALGAYGGYITFHFDHSIANVPGQRDFAIWGNSYQEELGLFPGAGMGEAGIVMVSKDVNGNGLPDDPWYEISGSCDVDSVGKVDYGYEITYHRNPMGKIPWEDNRGNKDSLDRWDRYHPQEYYPEWLPDGLVFKGTRLPRNGWDMTEAVPRSYSQYFWVLYFFAWGYADNQPNELADRVTPNVEGCGIDIGWAVDEQRQPVNVDFVDFVRVYTGLNQKCGWLLDTSTEIIGAEDLHLDASIDAIKNALSGINSTYATSVSAEPLYDLQGRKIAKDKIKKGVYIQNRKKIIFK</sequence>
<comment type="caution">
    <text evidence="2">The sequence shown here is derived from an EMBL/GenBank/DDBJ whole genome shotgun (WGS) entry which is preliminary data.</text>
</comment>
<feature type="chain" id="PRO_5037019699" description="PKD domain-containing protein" evidence="1">
    <location>
        <begin position="22"/>
        <end position="370"/>
    </location>
</feature>
<gene>
    <name evidence="2" type="ORF">E7102_12525</name>
</gene>
<dbReference type="Proteomes" id="UP000763088">
    <property type="component" value="Unassembled WGS sequence"/>
</dbReference>
<accession>A0A928BWF6</accession>